<accession>A0ABW9FMK9</accession>
<reference evidence="3 4" key="1">
    <citation type="submission" date="2023-11" db="EMBL/GenBank/DDBJ databases">
        <authorList>
            <person name="Val-Calvo J."/>
            <person name="Scortti M."/>
            <person name="Vazquez-Boland J."/>
        </authorList>
    </citation>
    <scope>NUCLEOTIDE SEQUENCE [LARGE SCALE GENOMIC DNA]</scope>
    <source>
        <strain evidence="3 4">PAM 2766</strain>
    </source>
</reference>
<dbReference type="InterPro" id="IPR036388">
    <property type="entry name" value="WH-like_DNA-bd_sf"/>
</dbReference>
<organism evidence="3 4">
    <name type="scientific">Rhodococcus parequi</name>
    <dbReference type="NCBI Taxonomy" id="3137122"/>
    <lineage>
        <taxon>Bacteria</taxon>
        <taxon>Bacillati</taxon>
        <taxon>Actinomycetota</taxon>
        <taxon>Actinomycetes</taxon>
        <taxon>Mycobacteriales</taxon>
        <taxon>Nocardiaceae</taxon>
        <taxon>Rhodococcus</taxon>
    </lineage>
</organism>
<dbReference type="EMBL" id="JBDLNV010000008">
    <property type="protein sequence ID" value="MFM1725873.1"/>
    <property type="molecule type" value="Genomic_DNA"/>
</dbReference>
<evidence type="ECO:0000256" key="2">
    <source>
        <dbReference type="SAM" id="MobiDB-lite"/>
    </source>
</evidence>
<dbReference type="RefSeq" id="WP_420166346.1">
    <property type="nucleotide sequence ID" value="NZ_JBDLNV010000008.1"/>
</dbReference>
<dbReference type="InterPro" id="IPR036390">
    <property type="entry name" value="WH_DNA-bd_sf"/>
</dbReference>
<gene>
    <name evidence="3" type="ORF">ABEU20_004496</name>
</gene>
<evidence type="ECO:0000313" key="3">
    <source>
        <dbReference type="EMBL" id="MFM1725873.1"/>
    </source>
</evidence>
<evidence type="ECO:0000256" key="1">
    <source>
        <dbReference type="ARBA" id="ARBA00006479"/>
    </source>
</evidence>
<evidence type="ECO:0000313" key="4">
    <source>
        <dbReference type="Proteomes" id="UP001629745"/>
    </source>
</evidence>
<dbReference type="SUPFAM" id="SSF53067">
    <property type="entry name" value="Actin-like ATPase domain"/>
    <property type="match status" value="1"/>
</dbReference>
<dbReference type="Pfam" id="PF00480">
    <property type="entry name" value="ROK"/>
    <property type="match status" value="1"/>
</dbReference>
<feature type="region of interest" description="Disordered" evidence="2">
    <location>
        <begin position="1"/>
        <end position="36"/>
    </location>
</feature>
<dbReference type="InterPro" id="IPR043129">
    <property type="entry name" value="ATPase_NBD"/>
</dbReference>
<dbReference type="SUPFAM" id="SSF46785">
    <property type="entry name" value="Winged helix' DNA-binding domain"/>
    <property type="match status" value="1"/>
</dbReference>
<dbReference type="Gene3D" id="1.10.10.10">
    <property type="entry name" value="Winged helix-like DNA-binding domain superfamily/Winged helix DNA-binding domain"/>
    <property type="match status" value="1"/>
</dbReference>
<keyword evidence="4" id="KW-1185">Reference proteome</keyword>
<sequence length="433" mass="44345">MLTAAPPVTGRSVTARTSSSRTVRSTPPRPATRSRIVPPTLGIADGPAAAVFRVAAAGGPISRDEATRATGSSIATVNRHVSAMIAAGLLRERPDLVAAGAVGRPRVPFEVDHESHLTVGIHIGAVVTSVITADLRGRILGAVEIPTPRGASDAALATITASARGFAARWHRRRPLWVGVAIGGRVEPDTGLVDHPRLGWTGARVGDVVGSGFGLPVSVAAHVEAMAASELLLSPRRAENADARGGGLYFYARETVGLALTLDGKVHTPAAGPGSIAHLPTASDAQCDCGAVGCLEATVSDRGVLLAARRAGVIPADGALPPVATVFRAARSGSSAAQQILTDRAQALGRAVAMVRDLFNPDRVILGGQAFTDYPEAAPQVARALSEASRVGGADVRITGFGTRVQEHAAGVVSLSSLYSNPLAAMRKATVRV</sequence>
<proteinExistence type="inferred from homology"/>
<dbReference type="Proteomes" id="UP001629745">
    <property type="component" value="Unassembled WGS sequence"/>
</dbReference>
<comment type="similarity">
    <text evidence="1">Belongs to the ROK (NagC/XylR) family.</text>
</comment>
<dbReference type="PANTHER" id="PTHR18964:SF149">
    <property type="entry name" value="BIFUNCTIONAL UDP-N-ACETYLGLUCOSAMINE 2-EPIMERASE_N-ACETYLMANNOSAMINE KINASE"/>
    <property type="match status" value="1"/>
</dbReference>
<dbReference type="Gene3D" id="3.30.420.40">
    <property type="match status" value="2"/>
</dbReference>
<dbReference type="InterPro" id="IPR000600">
    <property type="entry name" value="ROK"/>
</dbReference>
<comment type="caution">
    <text evidence="3">The sequence shown here is derived from an EMBL/GenBank/DDBJ whole genome shotgun (WGS) entry which is preliminary data.</text>
</comment>
<dbReference type="PANTHER" id="PTHR18964">
    <property type="entry name" value="ROK (REPRESSOR, ORF, KINASE) FAMILY"/>
    <property type="match status" value="1"/>
</dbReference>
<protein>
    <submittedName>
        <fullName evidence="3">ROK family protein</fullName>
    </submittedName>
</protein>
<feature type="compositionally biased region" description="Low complexity" evidence="2">
    <location>
        <begin position="8"/>
        <end position="35"/>
    </location>
</feature>
<name>A0ABW9FMK9_9NOCA</name>